<keyword evidence="1" id="KW-0732">Signal</keyword>
<sequence length="89" mass="9147">MIRKTALRGMILAGAFAGGSLVAGCALHHQGHMNIALDALNTAAAALTQAPQDKAGHVQAALKYTRQAIDEVEIGMAYKIQTGSSATAD</sequence>
<reference evidence="2" key="2">
    <citation type="submission" date="2021-01" db="EMBL/GenBank/DDBJ databases">
        <authorList>
            <person name="Mieszkin S."/>
            <person name="Pouder E."/>
            <person name="Alain K."/>
        </authorList>
    </citation>
    <scope>NUCLEOTIDE SEQUENCE</scope>
    <source>
        <strain evidence="2">HW T2.11</strain>
    </source>
</reference>
<keyword evidence="3" id="KW-1185">Reference proteome</keyword>
<evidence type="ECO:0008006" key="4">
    <source>
        <dbReference type="Google" id="ProtNLM"/>
    </source>
</evidence>
<evidence type="ECO:0000313" key="3">
    <source>
        <dbReference type="Proteomes" id="UP000708298"/>
    </source>
</evidence>
<dbReference type="AlphaFoldDB" id="A0A964DYY4"/>
<dbReference type="RefSeq" id="WP_227320906.1">
    <property type="nucleotide sequence ID" value="NZ_JAESVB010000003.1"/>
</dbReference>
<comment type="caution">
    <text evidence="2">The sequence shown here is derived from an EMBL/GenBank/DDBJ whole genome shotgun (WGS) entry which is preliminary data.</text>
</comment>
<dbReference type="PROSITE" id="PS51257">
    <property type="entry name" value="PROKAR_LIPOPROTEIN"/>
    <property type="match status" value="1"/>
</dbReference>
<dbReference type="EMBL" id="JAESVB010000003">
    <property type="protein sequence ID" value="MCB8875238.1"/>
    <property type="molecule type" value="Genomic_DNA"/>
</dbReference>
<feature type="chain" id="PRO_5037724419" description="Lipoprotein" evidence="1">
    <location>
        <begin position="26"/>
        <end position="89"/>
    </location>
</feature>
<name>A0A964DYY4_9PROT</name>
<organism evidence="2 3">
    <name type="scientific">Acidisoma silvae</name>
    <dbReference type="NCBI Taxonomy" id="2802396"/>
    <lineage>
        <taxon>Bacteria</taxon>
        <taxon>Pseudomonadati</taxon>
        <taxon>Pseudomonadota</taxon>
        <taxon>Alphaproteobacteria</taxon>
        <taxon>Acetobacterales</taxon>
        <taxon>Acidocellaceae</taxon>
        <taxon>Acidisoma</taxon>
    </lineage>
</organism>
<feature type="signal peptide" evidence="1">
    <location>
        <begin position="1"/>
        <end position="25"/>
    </location>
</feature>
<evidence type="ECO:0000313" key="2">
    <source>
        <dbReference type="EMBL" id="MCB8875238.1"/>
    </source>
</evidence>
<gene>
    <name evidence="2" type="ORF">ASILVAE211_08610</name>
</gene>
<protein>
    <recommendedName>
        <fullName evidence="4">Lipoprotein</fullName>
    </recommendedName>
</protein>
<reference evidence="2" key="1">
    <citation type="journal article" date="2021" name="Microorganisms">
        <title>Acidisoma silvae sp. nov. and Acidisomacellulosilytica sp. nov., Two Acidophilic Bacteria Isolated from Decaying Wood, Hydrolyzing Cellulose and Producing Poly-3-hydroxybutyrate.</title>
        <authorList>
            <person name="Mieszkin S."/>
            <person name="Pouder E."/>
            <person name="Uroz S."/>
            <person name="Simon-Colin C."/>
            <person name="Alain K."/>
        </authorList>
    </citation>
    <scope>NUCLEOTIDE SEQUENCE</scope>
    <source>
        <strain evidence="2">HW T2.11</strain>
    </source>
</reference>
<dbReference type="Proteomes" id="UP000708298">
    <property type="component" value="Unassembled WGS sequence"/>
</dbReference>
<proteinExistence type="predicted"/>
<evidence type="ECO:0000256" key="1">
    <source>
        <dbReference type="SAM" id="SignalP"/>
    </source>
</evidence>
<accession>A0A964DYY4</accession>